<dbReference type="AlphaFoldDB" id="A0A8S3BHE3"/>
<evidence type="ECO:0000313" key="2">
    <source>
        <dbReference type="EMBL" id="CAF4827941.1"/>
    </source>
</evidence>
<organism evidence="2 3">
    <name type="scientific">Rotaria magnacalcarata</name>
    <dbReference type="NCBI Taxonomy" id="392030"/>
    <lineage>
        <taxon>Eukaryota</taxon>
        <taxon>Metazoa</taxon>
        <taxon>Spiralia</taxon>
        <taxon>Gnathifera</taxon>
        <taxon>Rotifera</taxon>
        <taxon>Eurotatoria</taxon>
        <taxon>Bdelloidea</taxon>
        <taxon>Philodinida</taxon>
        <taxon>Philodinidae</taxon>
        <taxon>Rotaria</taxon>
    </lineage>
</organism>
<evidence type="ECO:0000256" key="1">
    <source>
        <dbReference type="ARBA" id="ARBA00023157"/>
    </source>
</evidence>
<dbReference type="GO" id="GO:0004653">
    <property type="term" value="F:polypeptide N-acetylgalactosaminyltransferase activity"/>
    <property type="evidence" value="ECO:0007669"/>
    <property type="project" value="TreeGrafter"/>
</dbReference>
<dbReference type="PANTHER" id="PTHR11675">
    <property type="entry name" value="N-ACETYLGALACTOSAMINYLTRANSFERASE"/>
    <property type="match status" value="1"/>
</dbReference>
<accession>A0A8S3BHE3</accession>
<dbReference type="InterPro" id="IPR029044">
    <property type="entry name" value="Nucleotide-diphossugar_trans"/>
</dbReference>
<dbReference type="GO" id="GO:0005794">
    <property type="term" value="C:Golgi apparatus"/>
    <property type="evidence" value="ECO:0007669"/>
    <property type="project" value="TreeGrafter"/>
</dbReference>
<reference evidence="2" key="1">
    <citation type="submission" date="2021-02" db="EMBL/GenBank/DDBJ databases">
        <authorList>
            <person name="Nowell W R."/>
        </authorList>
    </citation>
    <scope>NUCLEOTIDE SEQUENCE</scope>
</reference>
<dbReference type="PANTHER" id="PTHR11675:SF101">
    <property type="entry name" value="POLYPEPTIDE N-ACETYLGALACTOSAMINYLTRANSFERASE 5"/>
    <property type="match status" value="1"/>
</dbReference>
<dbReference type="Gene3D" id="3.90.550.10">
    <property type="entry name" value="Spore Coat Polysaccharide Biosynthesis Protein SpsA, Chain A"/>
    <property type="match status" value="1"/>
</dbReference>
<dbReference type="GO" id="GO:0006493">
    <property type="term" value="P:protein O-linked glycosylation"/>
    <property type="evidence" value="ECO:0007669"/>
    <property type="project" value="TreeGrafter"/>
</dbReference>
<dbReference type="EMBL" id="CAJOBJ010156228">
    <property type="protein sequence ID" value="CAF4827941.1"/>
    <property type="molecule type" value="Genomic_DNA"/>
</dbReference>
<gene>
    <name evidence="2" type="ORF">GIL414_LOCUS48317</name>
</gene>
<keyword evidence="1" id="KW-1015">Disulfide bond</keyword>
<feature type="non-terminal residue" evidence="2">
    <location>
        <position position="1"/>
    </location>
</feature>
<protein>
    <submittedName>
        <fullName evidence="2">Uncharacterized protein</fullName>
    </submittedName>
</protein>
<name>A0A8S3BHE3_9BILA</name>
<feature type="non-terminal residue" evidence="2">
    <location>
        <position position="64"/>
    </location>
</feature>
<dbReference type="Proteomes" id="UP000681720">
    <property type="component" value="Unassembled WGS sequence"/>
</dbReference>
<proteinExistence type="predicted"/>
<sequence>EAKKRFAENQFNIIASDLMALNRSVRDQRSAKCLAHKFPSNLPSTSIIIVFHNEGNSTLLRTLT</sequence>
<comment type="caution">
    <text evidence="2">The sequence shown here is derived from an EMBL/GenBank/DDBJ whole genome shotgun (WGS) entry which is preliminary data.</text>
</comment>
<evidence type="ECO:0000313" key="3">
    <source>
        <dbReference type="Proteomes" id="UP000681720"/>
    </source>
</evidence>